<feature type="transmembrane region" description="Helical" evidence="8">
    <location>
        <begin position="265"/>
        <end position="289"/>
    </location>
</feature>
<dbReference type="AlphaFoldDB" id="A0A1E5P0X4"/>
<feature type="transmembrane region" description="Helical" evidence="8">
    <location>
        <begin position="301"/>
        <end position="332"/>
    </location>
</feature>
<dbReference type="RefSeq" id="WP_069934885.1">
    <property type="nucleotide sequence ID" value="NZ_MEHJ01000001.1"/>
</dbReference>
<feature type="transmembrane region" description="Helical" evidence="8">
    <location>
        <begin position="185"/>
        <end position="204"/>
    </location>
</feature>
<feature type="transmembrane region" description="Helical" evidence="8">
    <location>
        <begin position="119"/>
        <end position="142"/>
    </location>
</feature>
<evidence type="ECO:0000256" key="6">
    <source>
        <dbReference type="ARBA" id="ARBA00023136"/>
    </source>
</evidence>
<keyword evidence="5 8" id="KW-1133">Transmembrane helix</keyword>
<keyword evidence="10" id="KW-1185">Reference proteome</keyword>
<name>A0A1E5P0X4_9ACTN</name>
<evidence type="ECO:0000256" key="8">
    <source>
        <dbReference type="SAM" id="Phobius"/>
    </source>
</evidence>
<sequence length="436" mass="44281">MGPDLSRVMRSSPYWPVISHTTLRRVLPGFAVSSLGDGMAVVAVSWLAIELAPVAERGVWVALAAAAYTLSGAVGALLLGRFLRHRRPTQLAGWDAVLRAGALGAIPVLHAFGALGIEGYVALLAVSSVLHAWGQAGVYTLIARVLPERDHLVGNAVLSGVGSIATVVGPPLATLLIVFGGPATVLAVDATTFLVLAVTFLVAVPKDAVPEPEDDTASRTAGFAVIRRIPALSGLLALSFVFFFLFGPVYVALPLHVSDDLGASAGVLAAFYTAFGIGAVLGSVLTGFLSRWRLWPTTVGIVIGFGVLMLPLGLGAPTAVSVVCFGMAGLLWPPYSSLSTTLFQRSAPSALLPQALAASSAVRVLSVPLGTALGGPLVASLGAVGTLRLSGAGIAVVGMVAAAALTLRASRRRPEPAAGATESADADAGAAAEARP</sequence>
<comment type="subcellular location">
    <subcellularLocation>
        <location evidence="1">Cell inner membrane</location>
        <topology evidence="1">Multi-pass membrane protein</topology>
    </subcellularLocation>
</comment>
<accession>A0A1E5P0X4</accession>
<feature type="transmembrane region" description="Helical" evidence="8">
    <location>
        <begin position="387"/>
        <end position="407"/>
    </location>
</feature>
<dbReference type="CDD" id="cd06173">
    <property type="entry name" value="MFS_MefA_like"/>
    <property type="match status" value="1"/>
</dbReference>
<feature type="transmembrane region" description="Helical" evidence="8">
    <location>
        <begin position="229"/>
        <end position="253"/>
    </location>
</feature>
<dbReference type="EMBL" id="MEHJ01000001">
    <property type="protein sequence ID" value="OEJ23208.1"/>
    <property type="molecule type" value="Genomic_DNA"/>
</dbReference>
<keyword evidence="6 8" id="KW-0472">Membrane</keyword>
<evidence type="ECO:0000313" key="9">
    <source>
        <dbReference type="EMBL" id="OEJ23208.1"/>
    </source>
</evidence>
<gene>
    <name evidence="9" type="ORF">AS594_00425</name>
</gene>
<feature type="transmembrane region" description="Helical" evidence="8">
    <location>
        <begin position="59"/>
        <end position="79"/>
    </location>
</feature>
<evidence type="ECO:0000256" key="4">
    <source>
        <dbReference type="ARBA" id="ARBA00022692"/>
    </source>
</evidence>
<dbReference type="InterPro" id="IPR036259">
    <property type="entry name" value="MFS_trans_sf"/>
</dbReference>
<dbReference type="SUPFAM" id="SSF103473">
    <property type="entry name" value="MFS general substrate transporter"/>
    <property type="match status" value="2"/>
</dbReference>
<dbReference type="Proteomes" id="UP000095759">
    <property type="component" value="Unassembled WGS sequence"/>
</dbReference>
<reference evidence="9 10" key="1">
    <citation type="submission" date="2016-08" db="EMBL/GenBank/DDBJ databases">
        <title>Complete genome sequence of Streptomyces agglomeratus strain 6-3-2, a novel anti-MRSA actinomycete isolated from Wuli of Tebit, China.</title>
        <authorList>
            <person name="Chen X."/>
        </authorList>
    </citation>
    <scope>NUCLEOTIDE SEQUENCE [LARGE SCALE GENOMIC DNA]</scope>
    <source>
        <strain evidence="9 10">6-3-2</strain>
    </source>
</reference>
<protein>
    <submittedName>
        <fullName evidence="9">MFS transporter</fullName>
    </submittedName>
</protein>
<feature type="compositionally biased region" description="Low complexity" evidence="7">
    <location>
        <begin position="417"/>
        <end position="436"/>
    </location>
</feature>
<dbReference type="PANTHER" id="PTHR23513:SF9">
    <property type="entry name" value="ENTEROBACTIN EXPORTER ENTS"/>
    <property type="match status" value="1"/>
</dbReference>
<evidence type="ECO:0000313" key="10">
    <source>
        <dbReference type="Proteomes" id="UP000095759"/>
    </source>
</evidence>
<evidence type="ECO:0000256" key="5">
    <source>
        <dbReference type="ARBA" id="ARBA00022989"/>
    </source>
</evidence>
<dbReference type="PANTHER" id="PTHR23513">
    <property type="entry name" value="INTEGRAL MEMBRANE EFFLUX PROTEIN-RELATED"/>
    <property type="match status" value="1"/>
</dbReference>
<evidence type="ECO:0000256" key="3">
    <source>
        <dbReference type="ARBA" id="ARBA00022475"/>
    </source>
</evidence>
<evidence type="ECO:0000256" key="7">
    <source>
        <dbReference type="SAM" id="MobiDB-lite"/>
    </source>
</evidence>
<keyword evidence="2" id="KW-0813">Transport</keyword>
<feature type="region of interest" description="Disordered" evidence="7">
    <location>
        <begin position="412"/>
        <end position="436"/>
    </location>
</feature>
<comment type="caution">
    <text evidence="9">The sequence shown here is derived from an EMBL/GenBank/DDBJ whole genome shotgun (WGS) entry which is preliminary data.</text>
</comment>
<organism evidence="9 10">
    <name type="scientific">Streptomyces agglomeratus</name>
    <dbReference type="NCBI Taxonomy" id="285458"/>
    <lineage>
        <taxon>Bacteria</taxon>
        <taxon>Bacillati</taxon>
        <taxon>Actinomycetota</taxon>
        <taxon>Actinomycetes</taxon>
        <taxon>Kitasatosporales</taxon>
        <taxon>Streptomycetaceae</taxon>
        <taxon>Streptomyces</taxon>
    </lineage>
</organism>
<dbReference type="Gene3D" id="1.20.1250.20">
    <property type="entry name" value="MFS general substrate transporter like domains"/>
    <property type="match status" value="1"/>
</dbReference>
<dbReference type="GO" id="GO:0022857">
    <property type="term" value="F:transmembrane transporter activity"/>
    <property type="evidence" value="ECO:0007669"/>
    <property type="project" value="InterPro"/>
</dbReference>
<dbReference type="Pfam" id="PF07690">
    <property type="entry name" value="MFS_1"/>
    <property type="match status" value="1"/>
</dbReference>
<dbReference type="InterPro" id="IPR011701">
    <property type="entry name" value="MFS"/>
</dbReference>
<keyword evidence="4 8" id="KW-0812">Transmembrane</keyword>
<feature type="transmembrane region" description="Helical" evidence="8">
    <location>
        <begin position="154"/>
        <end position="179"/>
    </location>
</feature>
<keyword evidence="3" id="KW-1003">Cell membrane</keyword>
<evidence type="ECO:0000256" key="2">
    <source>
        <dbReference type="ARBA" id="ARBA00022448"/>
    </source>
</evidence>
<dbReference type="GO" id="GO:0005886">
    <property type="term" value="C:plasma membrane"/>
    <property type="evidence" value="ECO:0007669"/>
    <property type="project" value="UniProtKB-SubCell"/>
</dbReference>
<proteinExistence type="predicted"/>
<feature type="transmembrane region" description="Helical" evidence="8">
    <location>
        <begin position="26"/>
        <end position="47"/>
    </location>
</feature>
<feature type="transmembrane region" description="Helical" evidence="8">
    <location>
        <begin position="91"/>
        <end position="113"/>
    </location>
</feature>
<evidence type="ECO:0000256" key="1">
    <source>
        <dbReference type="ARBA" id="ARBA00004429"/>
    </source>
</evidence>